<dbReference type="AlphaFoldDB" id="A0A4U6UFS6"/>
<evidence type="ECO:0000313" key="3">
    <source>
        <dbReference type="EMBL" id="TKW13484.1"/>
    </source>
</evidence>
<dbReference type="InterPro" id="IPR036875">
    <property type="entry name" value="Znf_CCHC_sf"/>
</dbReference>
<reference evidence="3" key="1">
    <citation type="submission" date="2019-03" db="EMBL/GenBank/DDBJ databases">
        <title>WGS assembly of Setaria viridis.</title>
        <authorList>
            <person name="Huang P."/>
            <person name="Jenkins J."/>
            <person name="Grimwood J."/>
            <person name="Barry K."/>
            <person name="Healey A."/>
            <person name="Mamidi S."/>
            <person name="Sreedasyam A."/>
            <person name="Shu S."/>
            <person name="Feldman M."/>
            <person name="Wu J."/>
            <person name="Yu Y."/>
            <person name="Chen C."/>
            <person name="Johnson J."/>
            <person name="Rokhsar D."/>
            <person name="Baxter I."/>
            <person name="Schmutz J."/>
            <person name="Brutnell T."/>
            <person name="Kellogg E."/>
        </authorList>
    </citation>
    <scope>NUCLEOTIDE SEQUENCE [LARGE SCALE GENOMIC DNA]</scope>
</reference>
<proteinExistence type="predicted"/>
<sequence>MAVEQAQPPVKRIPPELSGRCFNCLSSTHFIAQCRRPTRCFRCHGFWHLARDCKRPRSPVSSVSSAEGGGRRIIRQRRSSPPTPQGRDAFGRTHSPAVRDASQVGRVRARSGAGSPARTQRGGLAPPHQTTNLPRPPLREGPSGSRSDDGDTRGALFYVDDDTPPGHPDSRPTEEVCYLSRDAALDAEEGRLRLSLLAAAPGAPPGAPPDASIDGLRRAISDLPITGVDKFSIKKFCPESFIVTFTTQRARECGHERRQCPHAQTLQFRVSELDGVPAHACCARTARKLLSTSCWIERVEQVEEERTDMSKLKVQAWTDDPRRIPRKKVLTYDIIVRLRHIADFRSRSPSPSPGPSPPSSDGDSGHDGDPDRGYGESRGCGPRLHGFFTRAGVADSCAAVEGASAGERSRGLASGPPPSCTAPLAGAAYPSATRRRSPTATMAGQRSLARSPRATNVTSHFGANLKCAAPLQQPVPPPVPRRDVHDRCTPVCAEPITYLTHIATVQACWRVTGTYGIWP</sequence>
<organism evidence="3 4">
    <name type="scientific">Setaria viridis</name>
    <name type="common">Green bristlegrass</name>
    <name type="synonym">Setaria italica subsp. viridis</name>
    <dbReference type="NCBI Taxonomy" id="4556"/>
    <lineage>
        <taxon>Eukaryota</taxon>
        <taxon>Viridiplantae</taxon>
        <taxon>Streptophyta</taxon>
        <taxon>Embryophyta</taxon>
        <taxon>Tracheophyta</taxon>
        <taxon>Spermatophyta</taxon>
        <taxon>Magnoliopsida</taxon>
        <taxon>Liliopsida</taxon>
        <taxon>Poales</taxon>
        <taxon>Poaceae</taxon>
        <taxon>PACMAD clade</taxon>
        <taxon>Panicoideae</taxon>
        <taxon>Panicodae</taxon>
        <taxon>Paniceae</taxon>
        <taxon>Cenchrinae</taxon>
        <taxon>Setaria</taxon>
    </lineage>
</organism>
<name>A0A4U6UFS6_SETVI</name>
<evidence type="ECO:0000313" key="4">
    <source>
        <dbReference type="Proteomes" id="UP000298652"/>
    </source>
</evidence>
<keyword evidence="4" id="KW-1185">Reference proteome</keyword>
<dbReference type="SUPFAM" id="SSF57756">
    <property type="entry name" value="Retrovirus zinc finger-like domains"/>
    <property type="match status" value="1"/>
</dbReference>
<evidence type="ECO:0000259" key="2">
    <source>
        <dbReference type="SMART" id="SM00343"/>
    </source>
</evidence>
<dbReference type="EMBL" id="CM016556">
    <property type="protein sequence ID" value="TKW13484.1"/>
    <property type="molecule type" value="Genomic_DNA"/>
</dbReference>
<dbReference type="InterPro" id="IPR053253">
    <property type="entry name" value="Sex_diff_modulator"/>
</dbReference>
<feature type="region of interest" description="Disordered" evidence="1">
    <location>
        <begin position="407"/>
        <end position="453"/>
    </location>
</feature>
<dbReference type="Proteomes" id="UP000298652">
    <property type="component" value="Chromosome 5"/>
</dbReference>
<dbReference type="InterPro" id="IPR001878">
    <property type="entry name" value="Znf_CCHC"/>
</dbReference>
<dbReference type="PANTHER" id="PTHR33087">
    <property type="entry name" value="OS07G0539200 PROTEIN"/>
    <property type="match status" value="1"/>
</dbReference>
<dbReference type="Gene3D" id="4.10.60.10">
    <property type="entry name" value="Zinc finger, CCHC-type"/>
    <property type="match status" value="1"/>
</dbReference>
<gene>
    <name evidence="3" type="ORF">SEVIR_5G103700v2</name>
</gene>
<protein>
    <recommendedName>
        <fullName evidence="2">CCHC-type domain-containing protein</fullName>
    </recommendedName>
</protein>
<feature type="domain" description="CCHC-type" evidence="2">
    <location>
        <begin position="39"/>
        <end position="55"/>
    </location>
</feature>
<feature type="region of interest" description="Disordered" evidence="1">
    <location>
        <begin position="345"/>
        <end position="379"/>
    </location>
</feature>
<dbReference type="GO" id="GO:0008270">
    <property type="term" value="F:zinc ion binding"/>
    <property type="evidence" value="ECO:0007669"/>
    <property type="project" value="InterPro"/>
</dbReference>
<feature type="compositionally biased region" description="Basic and acidic residues" evidence="1">
    <location>
        <begin position="363"/>
        <end position="375"/>
    </location>
</feature>
<dbReference type="PANTHER" id="PTHR33087:SF31">
    <property type="entry name" value="OS06G0482850 PROTEIN"/>
    <property type="match status" value="1"/>
</dbReference>
<accession>A0A4U6UFS6</accession>
<evidence type="ECO:0000256" key="1">
    <source>
        <dbReference type="SAM" id="MobiDB-lite"/>
    </source>
</evidence>
<dbReference type="Gramene" id="TKW13484">
    <property type="protein sequence ID" value="TKW13484"/>
    <property type="gene ID" value="SEVIR_5G103700v2"/>
</dbReference>
<feature type="region of interest" description="Disordered" evidence="1">
    <location>
        <begin position="54"/>
        <end position="174"/>
    </location>
</feature>
<dbReference type="SMART" id="SM00343">
    <property type="entry name" value="ZnF_C2HC"/>
    <property type="match status" value="2"/>
</dbReference>
<dbReference type="OMA" id="ERIGCEN"/>
<feature type="domain" description="CCHC-type" evidence="2">
    <location>
        <begin position="20"/>
        <end position="36"/>
    </location>
</feature>
<dbReference type="GO" id="GO:0003676">
    <property type="term" value="F:nucleic acid binding"/>
    <property type="evidence" value="ECO:0007669"/>
    <property type="project" value="InterPro"/>
</dbReference>